<organism evidence="1 2">
    <name type="scientific">Sinorhizobium americanum</name>
    <dbReference type="NCBI Taxonomy" id="194963"/>
    <lineage>
        <taxon>Bacteria</taxon>
        <taxon>Pseudomonadati</taxon>
        <taxon>Pseudomonadota</taxon>
        <taxon>Alphaproteobacteria</taxon>
        <taxon>Hyphomicrobiales</taxon>
        <taxon>Rhizobiaceae</taxon>
        <taxon>Sinorhizobium/Ensifer group</taxon>
        <taxon>Sinorhizobium</taxon>
    </lineage>
</organism>
<accession>A0A1L3LUC7</accession>
<sequence length="404" mass="44375">MSSLSVYLQKYSVDTSMGAVATLQQLSDDKGNPVRGTRTEVTIPANNHGNANSVDVAPGRWLVEATLPSGEIITTEVAVEKDEDLSVPLHSVEHSPHEWLGMQYLVGNIEGEQTLQRLSSRKSTPESAERDMLARNSPPVVRFPNQDSALRGAAAWQNVFKSGDDRPAPQWPLMEDSGRVTWLYHAQGIEPRRHLARVEWMGEDFAVSLPLPWMTVRFHNFATAEIMVGLEPRENKIRIGVVVSDPDFAPMAGLMTAATLPKAAIAFDQARDLLFGKGEHPLAATAGAYVLLAAGRQEGGWHGWVDNLAKRFPEIPDGAILRAALRLRFPKTQDSSAEAKASLLEAFDRGIPYYSAGISWLLDGLSQFVGDPAVDEKLRLVHKVALRLDVSQAFTVIRTTERGK</sequence>
<name>A0A1L3LUC7_9HYPH</name>
<keyword evidence="2" id="KW-1185">Reference proteome</keyword>
<gene>
    <name evidence="1" type="ORF">SAMCFNEI73_pB0499</name>
</gene>
<dbReference type="KEGG" id="same:SAMCFNEI73_pB0499"/>
<protein>
    <submittedName>
        <fullName evidence="1">Uncharacterized protein</fullName>
    </submittedName>
</protein>
<geneLocation type="plasmid" evidence="1 2">
    <name>B</name>
</geneLocation>
<evidence type="ECO:0000313" key="2">
    <source>
        <dbReference type="Proteomes" id="UP000182306"/>
    </source>
</evidence>
<reference evidence="1 2" key="1">
    <citation type="submission" date="2015-10" db="EMBL/GenBank/DDBJ databases">
        <title>Genomic differences between typical nodule nitrogen-fixing rhizobial strains and those coming from bean seeds.</title>
        <authorList>
            <person name="Peralta H."/>
            <person name="Aguilar-Vera A."/>
            <person name="Diaz R."/>
            <person name="Mora Y."/>
            <person name="Martinez-Batallar G."/>
            <person name="Salazar E."/>
            <person name="Vargas-Lagunas C."/>
            <person name="Encarnacion S."/>
            <person name="Girard L."/>
            <person name="Mora J."/>
        </authorList>
    </citation>
    <scope>NUCLEOTIDE SEQUENCE [LARGE SCALE GENOMIC DNA]</scope>
    <source>
        <strain evidence="1 2">CFNEI 73</strain>
        <plasmid evidence="1 2">B</plasmid>
    </source>
</reference>
<keyword evidence="1" id="KW-0614">Plasmid</keyword>
<dbReference type="OrthoDB" id="4013892at2"/>
<dbReference type="Proteomes" id="UP000182306">
    <property type="component" value="Plasmid B"/>
</dbReference>
<dbReference type="AlphaFoldDB" id="A0A1L3LUC7"/>
<proteinExistence type="predicted"/>
<dbReference type="EMBL" id="CP013109">
    <property type="protein sequence ID" value="APG93695.1"/>
    <property type="molecule type" value="Genomic_DNA"/>
</dbReference>
<evidence type="ECO:0000313" key="1">
    <source>
        <dbReference type="EMBL" id="APG93695.1"/>
    </source>
</evidence>
<dbReference type="RefSeq" id="WP_037385370.1">
    <property type="nucleotide sequence ID" value="NZ_CP013109.1"/>
</dbReference>